<evidence type="ECO:0000256" key="1">
    <source>
        <dbReference type="RuleBase" id="RU000411"/>
    </source>
</evidence>
<feature type="non-terminal residue" evidence="5">
    <location>
        <position position="1"/>
    </location>
</feature>
<feature type="compositionally biased region" description="Basic and acidic residues" evidence="2">
    <location>
        <begin position="395"/>
        <end position="416"/>
    </location>
</feature>
<feature type="compositionally biased region" description="Acidic residues" evidence="2">
    <location>
        <begin position="63"/>
        <end position="73"/>
    </location>
</feature>
<protein>
    <submittedName>
        <fullName evidence="5">Alpha-2-antiplasmin-like</fullName>
    </submittedName>
</protein>
<sequence>VQWKNMDLRLVSLLLITLGGQALSELDTTLFPTTVLPSDTAVTSSDPDYSYKPTTERNTTLQPEEEEDDSSEELVEGGCAAYISSDKAKQALGDAVMKFGLQLLKNLKKDPDEPNVIVSPLSVSLALSQLALGEKGSHALQVVSRMYLKPGFEVKKAFVEESQRLYKSYPATLTGLEEINEWVKEATKGEWEARFDPHFTSTELFHVDAKHMVKVDMMHGPKYPLSQMMHNELDAQVARFPFLGHMSLLIVMPLFGEVNIAEIAAKLNISDLYAHLPEKRNMQVQLPRFKLQYSQELQQALTSMGLGELFSGPNLPRIADGVLLVSSVQHKSSMELNEEGAEAAAATSVAILRSSSSFCVNQPFFFALLDDITQAPIFLGVITNPNPGAPLVQRSPERGDSNKGDKNGLYEKRPPK</sequence>
<reference evidence="5 6" key="1">
    <citation type="submission" date="2015-08" db="EMBL/GenBank/DDBJ databases">
        <title>The genome of the Asian arowana (Scleropages formosus).</title>
        <authorList>
            <person name="Tan M.H."/>
            <person name="Gan H.M."/>
            <person name="Croft L.J."/>
            <person name="Austin C.M."/>
        </authorList>
    </citation>
    <scope>NUCLEOTIDE SEQUENCE [LARGE SCALE GENOMIC DNA]</scope>
    <source>
        <strain evidence="5">Aro1</strain>
    </source>
</reference>
<dbReference type="SMART" id="SM00093">
    <property type="entry name" value="SERPIN"/>
    <property type="match status" value="1"/>
</dbReference>
<dbReference type="STRING" id="113540.ENSSFOP00015038598"/>
<dbReference type="EMBL" id="JARO02001895">
    <property type="protein sequence ID" value="KPP74118.1"/>
    <property type="molecule type" value="Genomic_DNA"/>
</dbReference>
<feature type="domain" description="Serpin" evidence="4">
    <location>
        <begin position="101"/>
        <end position="385"/>
    </location>
</feature>
<dbReference type="GO" id="GO:0004867">
    <property type="term" value="F:serine-type endopeptidase inhibitor activity"/>
    <property type="evidence" value="ECO:0007669"/>
    <property type="project" value="InterPro"/>
</dbReference>
<dbReference type="InterPro" id="IPR042178">
    <property type="entry name" value="Serpin_sf_1"/>
</dbReference>
<feature type="chain" id="PRO_5006143311" evidence="3">
    <location>
        <begin position="23"/>
        <end position="416"/>
    </location>
</feature>
<feature type="signal peptide" evidence="3">
    <location>
        <begin position="1"/>
        <end position="22"/>
    </location>
</feature>
<evidence type="ECO:0000256" key="3">
    <source>
        <dbReference type="SAM" id="SignalP"/>
    </source>
</evidence>
<dbReference type="Gene3D" id="3.30.497.10">
    <property type="entry name" value="Antithrombin, subunit I, domain 2"/>
    <property type="match status" value="2"/>
</dbReference>
<dbReference type="GO" id="GO:0005615">
    <property type="term" value="C:extracellular space"/>
    <property type="evidence" value="ECO:0007669"/>
    <property type="project" value="InterPro"/>
</dbReference>
<dbReference type="PROSITE" id="PS00284">
    <property type="entry name" value="SERPIN"/>
    <property type="match status" value="1"/>
</dbReference>
<dbReference type="InterPro" id="IPR042185">
    <property type="entry name" value="Serpin_sf_2"/>
</dbReference>
<dbReference type="Gene3D" id="2.30.39.10">
    <property type="entry name" value="Alpha-1-antitrypsin, domain 1"/>
    <property type="match status" value="1"/>
</dbReference>
<dbReference type="InterPro" id="IPR023795">
    <property type="entry name" value="Serpin_CS"/>
</dbReference>
<dbReference type="InterPro" id="IPR000215">
    <property type="entry name" value="Serpin_fam"/>
</dbReference>
<evidence type="ECO:0000313" key="5">
    <source>
        <dbReference type="EMBL" id="KPP74118.1"/>
    </source>
</evidence>
<feature type="region of interest" description="Disordered" evidence="2">
    <location>
        <begin position="387"/>
        <end position="416"/>
    </location>
</feature>
<dbReference type="SUPFAM" id="SSF56574">
    <property type="entry name" value="Serpins"/>
    <property type="match status" value="1"/>
</dbReference>
<organism evidence="5 6">
    <name type="scientific">Scleropages formosus</name>
    <name type="common">Asian bonytongue</name>
    <name type="synonym">Osteoglossum formosum</name>
    <dbReference type="NCBI Taxonomy" id="113540"/>
    <lineage>
        <taxon>Eukaryota</taxon>
        <taxon>Metazoa</taxon>
        <taxon>Chordata</taxon>
        <taxon>Craniata</taxon>
        <taxon>Vertebrata</taxon>
        <taxon>Euteleostomi</taxon>
        <taxon>Actinopterygii</taxon>
        <taxon>Neopterygii</taxon>
        <taxon>Teleostei</taxon>
        <taxon>Osteoglossocephala</taxon>
        <taxon>Osteoglossomorpha</taxon>
        <taxon>Osteoglossiformes</taxon>
        <taxon>Osteoglossidae</taxon>
        <taxon>Scleropages</taxon>
    </lineage>
</organism>
<name>A0A0P7UIK8_SCLFO</name>
<dbReference type="AlphaFoldDB" id="A0A0P7UIK8"/>
<accession>A0A0P7UIK8</accession>
<comment type="similarity">
    <text evidence="1">Belongs to the serpin family.</text>
</comment>
<evidence type="ECO:0000256" key="2">
    <source>
        <dbReference type="SAM" id="MobiDB-lite"/>
    </source>
</evidence>
<dbReference type="Pfam" id="PF00079">
    <property type="entry name" value="Serpin"/>
    <property type="match status" value="2"/>
</dbReference>
<gene>
    <name evidence="5" type="ORF">Z043_106751</name>
</gene>
<dbReference type="Proteomes" id="UP000034805">
    <property type="component" value="Unassembled WGS sequence"/>
</dbReference>
<dbReference type="InterPro" id="IPR036186">
    <property type="entry name" value="Serpin_sf"/>
</dbReference>
<comment type="caution">
    <text evidence="5">The sequence shown here is derived from an EMBL/GenBank/DDBJ whole genome shotgun (WGS) entry which is preliminary data.</text>
</comment>
<evidence type="ECO:0000259" key="4">
    <source>
        <dbReference type="SMART" id="SM00093"/>
    </source>
</evidence>
<feature type="compositionally biased region" description="Polar residues" evidence="2">
    <location>
        <begin position="36"/>
        <end position="62"/>
    </location>
</feature>
<dbReference type="PANTHER" id="PTHR11461:SF20">
    <property type="entry name" value="ALPHA-2-ANTIPLASMIN"/>
    <property type="match status" value="1"/>
</dbReference>
<feature type="region of interest" description="Disordered" evidence="2">
    <location>
        <begin position="36"/>
        <end position="73"/>
    </location>
</feature>
<evidence type="ECO:0000313" key="6">
    <source>
        <dbReference type="Proteomes" id="UP000034805"/>
    </source>
</evidence>
<dbReference type="InterPro" id="IPR023796">
    <property type="entry name" value="Serpin_dom"/>
</dbReference>
<keyword evidence="3" id="KW-0732">Signal</keyword>
<proteinExistence type="inferred from homology"/>
<dbReference type="PANTHER" id="PTHR11461">
    <property type="entry name" value="SERINE PROTEASE INHIBITOR, SERPIN"/>
    <property type="match status" value="1"/>
</dbReference>